<evidence type="ECO:0000256" key="1">
    <source>
        <dbReference type="SAM" id="MobiDB-lite"/>
    </source>
</evidence>
<feature type="compositionally biased region" description="Basic and acidic residues" evidence="1">
    <location>
        <begin position="412"/>
        <end position="427"/>
    </location>
</feature>
<dbReference type="GeneID" id="19317562"/>
<dbReference type="EMBL" id="KE361632">
    <property type="protein sequence ID" value="EPQ29165.1"/>
    <property type="molecule type" value="Genomic_DNA"/>
</dbReference>
<feature type="compositionally biased region" description="Low complexity" evidence="1">
    <location>
        <begin position="307"/>
        <end position="317"/>
    </location>
</feature>
<feature type="compositionally biased region" description="Low complexity" evidence="1">
    <location>
        <begin position="774"/>
        <end position="789"/>
    </location>
</feature>
<feature type="compositionally biased region" description="Basic residues" evidence="1">
    <location>
        <begin position="1055"/>
        <end position="1064"/>
    </location>
</feature>
<evidence type="ECO:0000313" key="2">
    <source>
        <dbReference type="EMBL" id="EPQ29165.1"/>
    </source>
</evidence>
<organism evidence="2 3">
    <name type="scientific">Pseudozyma flocculosa PF-1</name>
    <dbReference type="NCBI Taxonomy" id="1277687"/>
    <lineage>
        <taxon>Eukaryota</taxon>
        <taxon>Fungi</taxon>
        <taxon>Dikarya</taxon>
        <taxon>Basidiomycota</taxon>
        <taxon>Ustilaginomycotina</taxon>
        <taxon>Ustilaginomycetes</taxon>
        <taxon>Ustilaginales</taxon>
        <taxon>Ustilaginaceae</taxon>
        <taxon>Pseudozyma</taxon>
    </lineage>
</organism>
<dbReference type="KEGG" id="pfp:PFL1_03452"/>
<dbReference type="eggNOG" id="ENOG502TCXX">
    <property type="taxonomic scope" value="Eukaryota"/>
</dbReference>
<feature type="region of interest" description="Disordered" evidence="1">
    <location>
        <begin position="265"/>
        <end position="466"/>
    </location>
</feature>
<feature type="compositionally biased region" description="Basic and acidic residues" evidence="1">
    <location>
        <begin position="851"/>
        <end position="871"/>
    </location>
</feature>
<evidence type="ECO:0000313" key="3">
    <source>
        <dbReference type="Proteomes" id="UP000053664"/>
    </source>
</evidence>
<feature type="region of interest" description="Disordered" evidence="1">
    <location>
        <begin position="758"/>
        <end position="1111"/>
    </location>
</feature>
<feature type="region of interest" description="Disordered" evidence="1">
    <location>
        <begin position="597"/>
        <end position="633"/>
    </location>
</feature>
<feature type="compositionally biased region" description="Basic and acidic residues" evidence="1">
    <location>
        <begin position="146"/>
        <end position="159"/>
    </location>
</feature>
<dbReference type="Proteomes" id="UP000053664">
    <property type="component" value="Unassembled WGS sequence"/>
</dbReference>
<feature type="region of interest" description="Disordered" evidence="1">
    <location>
        <begin position="482"/>
        <end position="530"/>
    </location>
</feature>
<accession>A0A061HAV3</accession>
<dbReference type="OrthoDB" id="3360637at2759"/>
<feature type="compositionally biased region" description="Polar residues" evidence="1">
    <location>
        <begin position="835"/>
        <end position="845"/>
    </location>
</feature>
<feature type="compositionally biased region" description="Low complexity" evidence="1">
    <location>
        <begin position="434"/>
        <end position="464"/>
    </location>
</feature>
<feature type="compositionally biased region" description="Acidic residues" evidence="1">
    <location>
        <begin position="338"/>
        <end position="353"/>
    </location>
</feature>
<feature type="region of interest" description="Disordered" evidence="1">
    <location>
        <begin position="1290"/>
        <end position="1327"/>
    </location>
</feature>
<feature type="compositionally biased region" description="Polar residues" evidence="1">
    <location>
        <begin position="1169"/>
        <end position="1184"/>
    </location>
</feature>
<feature type="compositionally biased region" description="Basic residues" evidence="1">
    <location>
        <begin position="982"/>
        <end position="992"/>
    </location>
</feature>
<feature type="compositionally biased region" description="Low complexity" evidence="1">
    <location>
        <begin position="272"/>
        <end position="285"/>
    </location>
</feature>
<feature type="region of interest" description="Disordered" evidence="1">
    <location>
        <begin position="133"/>
        <end position="207"/>
    </location>
</feature>
<feature type="compositionally biased region" description="Acidic residues" evidence="1">
    <location>
        <begin position="598"/>
        <end position="608"/>
    </location>
</feature>
<feature type="compositionally biased region" description="Basic and acidic residues" evidence="1">
    <location>
        <begin position="168"/>
        <end position="182"/>
    </location>
</feature>
<feature type="compositionally biased region" description="Polar residues" evidence="1">
    <location>
        <begin position="22"/>
        <end position="32"/>
    </location>
</feature>
<dbReference type="RefSeq" id="XP_007879160.1">
    <property type="nucleotide sequence ID" value="XM_007880969.1"/>
</dbReference>
<feature type="compositionally biased region" description="Low complexity" evidence="1">
    <location>
        <begin position="1044"/>
        <end position="1054"/>
    </location>
</feature>
<sequence>MEAQGPRIAQVTAMADPAHVSAPSTSNPTTLTPAAARSANPHQPQGLLPGFAAAYVQPYGSIPPPAYSRKGKARATDGAVQCQECETAFAEHPDQAEEDERLSLSFARTRKASHARAKSIGRTSSDGYDGFLSDGTRIYRPSTPRRITDERELRRRIYREAQAGAHETTPRSRSPEDVDVRARAGTSSWGRKRSGHPRSGSSRSTLAEPLSLRAAGASQALTGTAAEYGRLLGHSILASASISAPEKSSLAATCAALPSLYKVSRGRSANVSPSRRWGRRSASASVLSGSEDTSDPEASQDRRARIASRIAPSDRSSLASSPTLRSRETSQDGALFPSDDDDDDDDDDVDDGGGDMTSVSFTSDGDEDGDDGNAVGVEKRAPRRRRSRRWSSVERDRWKGMRILLSPSVGADEERSSRSKSHAGSDAKRRRSLRPSSLSSELTVTSECPSDLDGSASSCSSSSDIAGETRRAMEALAMAIPIGPRSRPNGSGSPSGAFSFPDGSSASNGTSIPSLSSSAPSTSLVQQSPPLQHTTVKPIVPVPVLSGSDPLLGITMNSIEDMIEVDQVEFCKEDSASETDTKTTAAKRGRKLSWIIGDLDDEENDDNDGGAAGRGPAIEEPETPPARPSSQSYQARLAGLQSHFRLWSRAGQGQDEGRDRQASAGTEDQVDPVAASPGLLSNSWRNLARLPNLILLPGLAARQAREANASAAHARSSSATSGAGQPGTMADLASIFRHASDHGSLSDEDVEARRQAALRMGRPSSPSPSPSPPTSLSCSRQSSSESVRGVSHRRSSSQPSALAKKGRGVANPYEGDHDPSAYVSGLGQPIDPDTELSSVVHLQTFRSRSRSRSEVDRDSTRPDAFDHDAKRVTPQPRADMPRPPKSASLLGDRQSARPSEDVAQVESSDDKGRRPKALELSIVIPTFESDCLDDERRPTDIASAPTSPTYHRREDKVKAASESSPASGAKLSEEDEDGFRRFQSRRQRRRSSGPRSTRPKAEALVPRDFSAFAIDEEAEDEDSDNLSGSGRAGRRQLSDDTSSDSDQQQGASSRARSRGRQGRGRGRDSVREASPSRLGKRQCAVGLFGGGFSSRRREGSSSTSSTLGSISLGHGSAIRAVRSSPDLTYAAAAARRGPGASSTDEDGDVSSPPRGSRGRRGAVKVVASSVGQTLTSSKALTMNQHLRRGPSYPPRAGDHTDSTAPSAAAADNTSTGPAGHGAVFSSPSAGTHIRLRLLSNSSHLLMLSLELEMIKKHKISGPLKPRWGKHRANDFVPLPQRCEASRQVGAGIVGQPPSMSSSSSSSRLAGRRPGAREEQPGQEAVAGSRLKFLWDPCV</sequence>
<gene>
    <name evidence="2" type="ORF">PFL1_03452</name>
</gene>
<feature type="region of interest" description="Disordered" evidence="1">
    <location>
        <begin position="651"/>
        <end position="674"/>
    </location>
</feature>
<proteinExistence type="predicted"/>
<feature type="region of interest" description="Disordered" evidence="1">
    <location>
        <begin position="1131"/>
        <end position="1225"/>
    </location>
</feature>
<feature type="compositionally biased region" description="Low complexity" evidence="1">
    <location>
        <begin position="1100"/>
        <end position="1111"/>
    </location>
</feature>
<feature type="compositionally biased region" description="Acidic residues" evidence="1">
    <location>
        <begin position="1014"/>
        <end position="1024"/>
    </location>
</feature>
<feature type="compositionally biased region" description="Low complexity" evidence="1">
    <location>
        <begin position="482"/>
        <end position="528"/>
    </location>
</feature>
<dbReference type="HOGENOM" id="CLU_256068_0_0_1"/>
<feature type="region of interest" description="Disordered" evidence="1">
    <location>
        <begin position="1"/>
        <end position="46"/>
    </location>
</feature>
<name>A0A061HAV3_9BASI</name>
<reference evidence="2 3" key="1">
    <citation type="journal article" date="2013" name="Plant Cell">
        <title>The transition from a phytopathogenic smut ancestor to an anamorphic biocontrol agent deciphered by comparative whole-genome analysis.</title>
        <authorList>
            <person name="Lefebvre F."/>
            <person name="Joly D.L."/>
            <person name="Labbe C."/>
            <person name="Teichmann B."/>
            <person name="Linning R."/>
            <person name="Belzile F."/>
            <person name="Bakkeren G."/>
            <person name="Belanger R.R."/>
        </authorList>
    </citation>
    <scope>NUCLEOTIDE SEQUENCE [LARGE SCALE GENOMIC DNA]</scope>
    <source>
        <strain evidence="2 3">PF-1</strain>
    </source>
</reference>
<feature type="compositionally biased region" description="Low complexity" evidence="1">
    <location>
        <begin position="1131"/>
        <end position="1140"/>
    </location>
</feature>
<protein>
    <submittedName>
        <fullName evidence="2">Uncharacterized protein</fullName>
    </submittedName>
</protein>
<feature type="compositionally biased region" description="Low complexity" evidence="1">
    <location>
        <begin position="1202"/>
        <end position="1215"/>
    </location>
</feature>